<dbReference type="GeneID" id="92987224"/>
<evidence type="ECO:0000313" key="4">
    <source>
        <dbReference type="Proteomes" id="UP000421791"/>
    </source>
</evidence>
<evidence type="ECO:0000313" key="5">
    <source>
        <dbReference type="Proteomes" id="UP000440198"/>
    </source>
</evidence>
<keyword evidence="1" id="KW-0812">Transmembrane</keyword>
<dbReference type="RefSeq" id="WP_149923955.1">
    <property type="nucleotide sequence ID" value="NZ_JADOZO010000030.1"/>
</dbReference>
<evidence type="ECO:0000256" key="1">
    <source>
        <dbReference type="SAM" id="Phobius"/>
    </source>
</evidence>
<evidence type="ECO:0000313" key="2">
    <source>
        <dbReference type="EMBL" id="KAA5228206.1"/>
    </source>
</evidence>
<protein>
    <submittedName>
        <fullName evidence="2">Uncharacterized protein</fullName>
    </submittedName>
</protein>
<evidence type="ECO:0000313" key="3">
    <source>
        <dbReference type="EMBL" id="KAA5254277.1"/>
    </source>
</evidence>
<keyword evidence="1" id="KW-1133">Transmembrane helix</keyword>
<dbReference type="EMBL" id="VWAK01000040">
    <property type="protein sequence ID" value="KAA5228206.1"/>
    <property type="molecule type" value="Genomic_DNA"/>
</dbReference>
<sequence>MSTYSEFKALMQVSSNDKTPVEDSEDSISLDNSIDEQKNKQFYKILLFRNYQSLIEDLPNIENILLQIGVENPKEFAVRVKCIDKISSEDDWKVVNMTVDCFEEKDNKQKSYFTGLSFYYQLRKCLLMLFDILDKDTFLFLAKRIKYIGDRYFDTYKERMMIYRDIFNKFDEYFIHHNEALIRIFEKRYLNLIKRYKMTDLYTNDEKDLQDNSLDNTPDDYSISPALILDIMFIAYFILYHLPVFIPIGFWLLKSDKTPLNLKISLRESFKKPDYAPLIQHEYDWHQHEYDWYQHESDKTEELFKDIFYSGASVDLSTFGIVDYDLSNWKHSFDTAEENNSIQEPSQIETSPSLFQEFNNVFSLIDNELYPYYVLFEENTSSEKGHLFRKVYLSSLITYADTINDDYSLYGFAYLIYKSQFLNWRRLKFNDGFVHKIGLIFAIKAPNTKKYPESKAQCKAWEILKKSQLIPKELLADKEIRLLELKFEKKK</sequence>
<feature type="transmembrane region" description="Helical" evidence="1">
    <location>
        <begin position="231"/>
        <end position="253"/>
    </location>
</feature>
<keyword evidence="1" id="KW-0472">Membrane</keyword>
<reference evidence="4 5" key="1">
    <citation type="journal article" date="2019" name="Nat. Med.">
        <title>A library of human gut bacterial isolates paired with longitudinal multiomics data enables mechanistic microbiome research.</title>
        <authorList>
            <person name="Poyet M."/>
            <person name="Groussin M."/>
            <person name="Gibbons S.M."/>
            <person name="Avila-Pacheco J."/>
            <person name="Jiang X."/>
            <person name="Kearney S.M."/>
            <person name="Perrotta A.R."/>
            <person name="Berdy B."/>
            <person name="Zhao S."/>
            <person name="Lieberman T.D."/>
            <person name="Swanson P.K."/>
            <person name="Smith M."/>
            <person name="Roesemann S."/>
            <person name="Alexander J.E."/>
            <person name="Rich S.A."/>
            <person name="Livny J."/>
            <person name="Vlamakis H."/>
            <person name="Clish C."/>
            <person name="Bullock K."/>
            <person name="Deik A."/>
            <person name="Scott J."/>
            <person name="Pierce K.A."/>
            <person name="Xavier R.J."/>
            <person name="Alm E.J."/>
        </authorList>
    </citation>
    <scope>NUCLEOTIDE SEQUENCE [LARGE SCALE GENOMIC DNA]</scope>
    <source>
        <strain evidence="3 5">BIOML-A2</strain>
        <strain evidence="2 4">BIOML-A6</strain>
    </source>
</reference>
<proteinExistence type="predicted"/>
<organism evidence="2 4">
    <name type="scientific">Bacteroides finegoldii</name>
    <dbReference type="NCBI Taxonomy" id="338188"/>
    <lineage>
        <taxon>Bacteria</taxon>
        <taxon>Pseudomonadati</taxon>
        <taxon>Bacteroidota</taxon>
        <taxon>Bacteroidia</taxon>
        <taxon>Bacteroidales</taxon>
        <taxon>Bacteroidaceae</taxon>
        <taxon>Bacteroides</taxon>
    </lineage>
</organism>
<keyword evidence="5" id="KW-1185">Reference proteome</keyword>
<dbReference type="EMBL" id="VWAG01000037">
    <property type="protein sequence ID" value="KAA5254277.1"/>
    <property type="molecule type" value="Genomic_DNA"/>
</dbReference>
<accession>A0A7J4YJY7</accession>
<dbReference type="Proteomes" id="UP000440198">
    <property type="component" value="Unassembled WGS sequence"/>
</dbReference>
<dbReference type="AlphaFoldDB" id="A0A7J4YJY7"/>
<dbReference type="Proteomes" id="UP000421791">
    <property type="component" value="Unassembled WGS sequence"/>
</dbReference>
<name>A0A7J4YJY7_9BACE</name>
<gene>
    <name evidence="3" type="ORF">F2Z09_16390</name>
    <name evidence="2" type="ORF">F2Z22_18055</name>
</gene>
<comment type="caution">
    <text evidence="2">The sequence shown here is derived from an EMBL/GenBank/DDBJ whole genome shotgun (WGS) entry which is preliminary data.</text>
</comment>